<organism evidence="3 4">
    <name type="scientific">Lachnellula suecica</name>
    <dbReference type="NCBI Taxonomy" id="602035"/>
    <lineage>
        <taxon>Eukaryota</taxon>
        <taxon>Fungi</taxon>
        <taxon>Dikarya</taxon>
        <taxon>Ascomycota</taxon>
        <taxon>Pezizomycotina</taxon>
        <taxon>Leotiomycetes</taxon>
        <taxon>Helotiales</taxon>
        <taxon>Lachnaceae</taxon>
        <taxon>Lachnellula</taxon>
    </lineage>
</organism>
<evidence type="ECO:0000313" key="3">
    <source>
        <dbReference type="EMBL" id="TVY71164.1"/>
    </source>
</evidence>
<accession>A0A8T9BYC7</accession>
<proteinExistence type="predicted"/>
<feature type="compositionally biased region" description="Low complexity" evidence="1">
    <location>
        <begin position="434"/>
        <end position="444"/>
    </location>
</feature>
<dbReference type="Gene3D" id="1.25.40.90">
    <property type="match status" value="1"/>
</dbReference>
<feature type="compositionally biased region" description="Basic residues" evidence="1">
    <location>
        <begin position="373"/>
        <end position="383"/>
    </location>
</feature>
<comment type="caution">
    <text evidence="3">The sequence shown here is derived from an EMBL/GenBank/DDBJ whole genome shotgun (WGS) entry which is preliminary data.</text>
</comment>
<feature type="compositionally biased region" description="Pro residues" evidence="1">
    <location>
        <begin position="424"/>
        <end position="433"/>
    </location>
</feature>
<sequence>MATHQLAIAKATFSAGLLRPDPTSLSRESIDEFHALLNAAVQQCTPRNVQKCKQWILANIVQSTARFAALGKYLTVLATSFTEAQAAKREPSIKRKRLHILYLLNDLLYHTKYRVSDASICSKAQPILVNLFGSASSFKGCPKHLQKLLDLLAIWEEKGYYSKDYVDKLRVAVKSASEAGEYLQGGETTDDIPTAKLLKTAPYVLPAMHGDPSTPWHDLPAGNLLQHIKPNSTRPINPDMIRPMQFIAGPADEEIVQAVKNLLDDVQAIYGTESREDGKAEWDIDELGQPIILDEITGDVIDGKTYYGWSRLFCEKMKQKTKGFGGPEERGRSRSRSSSRGRKRRYSDSEDSSSEGYRRTQRRRSYSSSRSPSPKHRRSRPRSYSRSASPRRGFPPPPPQFRENLPPNPPFPIPPPFHQGFNPNFPPPPPPFNGPGAPAFGQWP</sequence>
<dbReference type="Pfam" id="PF04818">
    <property type="entry name" value="CID"/>
    <property type="match status" value="1"/>
</dbReference>
<feature type="non-terminal residue" evidence="3">
    <location>
        <position position="444"/>
    </location>
</feature>
<gene>
    <name evidence="3" type="ORF">LSUE1_G005995</name>
</gene>
<dbReference type="PANTHER" id="PTHR12323">
    <property type="entry name" value="SR-RELATED CTD ASSOCIATED FACTOR 6"/>
    <property type="match status" value="1"/>
</dbReference>
<dbReference type="OrthoDB" id="21470at2759"/>
<dbReference type="InterPro" id="IPR008942">
    <property type="entry name" value="ENTH_VHS"/>
</dbReference>
<dbReference type="PANTHER" id="PTHR12323:SF0">
    <property type="entry name" value="CALCIUM HOMEOSTASIS ENDOPLASMIC RETICULUM PROTEIN"/>
    <property type="match status" value="1"/>
</dbReference>
<dbReference type="EMBL" id="QGMK01001326">
    <property type="protein sequence ID" value="TVY71164.1"/>
    <property type="molecule type" value="Genomic_DNA"/>
</dbReference>
<evidence type="ECO:0000313" key="4">
    <source>
        <dbReference type="Proteomes" id="UP000469558"/>
    </source>
</evidence>
<feature type="compositionally biased region" description="Pro residues" evidence="1">
    <location>
        <begin position="393"/>
        <end position="417"/>
    </location>
</feature>
<protein>
    <recommendedName>
        <fullName evidence="2">CID domain-containing protein</fullName>
    </recommendedName>
</protein>
<evidence type="ECO:0000259" key="2">
    <source>
        <dbReference type="PROSITE" id="PS51391"/>
    </source>
</evidence>
<feature type="region of interest" description="Disordered" evidence="1">
    <location>
        <begin position="320"/>
        <end position="444"/>
    </location>
</feature>
<keyword evidence="4" id="KW-1185">Reference proteome</keyword>
<feature type="compositionally biased region" description="Basic residues" evidence="1">
    <location>
        <begin position="333"/>
        <end position="345"/>
    </location>
</feature>
<feature type="domain" description="CID" evidence="2">
    <location>
        <begin position="25"/>
        <end position="177"/>
    </location>
</feature>
<dbReference type="InterPro" id="IPR006569">
    <property type="entry name" value="CID_dom"/>
</dbReference>
<dbReference type="Proteomes" id="UP000469558">
    <property type="component" value="Unassembled WGS sequence"/>
</dbReference>
<dbReference type="AlphaFoldDB" id="A0A8T9BYC7"/>
<name>A0A8T9BYC7_9HELO</name>
<dbReference type="GO" id="GO:0006874">
    <property type="term" value="P:intracellular calcium ion homeostasis"/>
    <property type="evidence" value="ECO:0007669"/>
    <property type="project" value="TreeGrafter"/>
</dbReference>
<evidence type="ECO:0000256" key="1">
    <source>
        <dbReference type="SAM" id="MobiDB-lite"/>
    </source>
</evidence>
<dbReference type="GO" id="GO:0048471">
    <property type="term" value="C:perinuclear region of cytoplasm"/>
    <property type="evidence" value="ECO:0007669"/>
    <property type="project" value="TreeGrafter"/>
</dbReference>
<dbReference type="PROSITE" id="PS51391">
    <property type="entry name" value="CID"/>
    <property type="match status" value="1"/>
</dbReference>
<reference evidence="3 4" key="1">
    <citation type="submission" date="2018-05" db="EMBL/GenBank/DDBJ databases">
        <title>Genome sequencing and assembly of the regulated plant pathogen Lachnellula willkommii and related sister species for the development of diagnostic species identification markers.</title>
        <authorList>
            <person name="Giroux E."/>
            <person name="Bilodeau G."/>
        </authorList>
    </citation>
    <scope>NUCLEOTIDE SEQUENCE [LARGE SCALE GENOMIC DNA]</scope>
    <source>
        <strain evidence="3 4">CBS 268.59</strain>
    </source>
</reference>